<evidence type="ECO:0008006" key="5">
    <source>
        <dbReference type="Google" id="ProtNLM"/>
    </source>
</evidence>
<dbReference type="Gene3D" id="1.25.40.10">
    <property type="entry name" value="Tetratricopeptide repeat domain"/>
    <property type="match status" value="1"/>
</dbReference>
<dbReference type="InterPro" id="IPR002885">
    <property type="entry name" value="PPR_rpt"/>
</dbReference>
<reference evidence="3 4" key="1">
    <citation type="submission" date="2018-10" db="EMBL/GenBank/DDBJ databases">
        <title>A high-quality apple genome assembly.</title>
        <authorList>
            <person name="Hu J."/>
        </authorList>
    </citation>
    <scope>NUCLEOTIDE SEQUENCE [LARGE SCALE GENOMIC DNA]</scope>
    <source>
        <strain evidence="4">cv. HFTH1</strain>
        <tissue evidence="3">Young leaf</tissue>
    </source>
</reference>
<protein>
    <recommendedName>
        <fullName evidence="5">Pentatricopeptide repeat-containing protein</fullName>
    </recommendedName>
</protein>
<comment type="caution">
    <text evidence="3">The sequence shown here is derived from an EMBL/GenBank/DDBJ whole genome shotgun (WGS) entry which is preliminary data.</text>
</comment>
<evidence type="ECO:0000313" key="3">
    <source>
        <dbReference type="EMBL" id="RXH84485.1"/>
    </source>
</evidence>
<evidence type="ECO:0000256" key="1">
    <source>
        <dbReference type="ARBA" id="ARBA00022737"/>
    </source>
</evidence>
<accession>A0A498IQQ9</accession>
<keyword evidence="1" id="KW-0677">Repeat</keyword>
<dbReference type="InterPro" id="IPR011990">
    <property type="entry name" value="TPR-like_helical_dom_sf"/>
</dbReference>
<dbReference type="NCBIfam" id="TIGR00756">
    <property type="entry name" value="PPR"/>
    <property type="match status" value="1"/>
</dbReference>
<dbReference type="Proteomes" id="UP000290289">
    <property type="component" value="Chromosome 11"/>
</dbReference>
<dbReference type="PROSITE" id="PS51375">
    <property type="entry name" value="PPR"/>
    <property type="match status" value="1"/>
</dbReference>
<gene>
    <name evidence="3" type="ORF">DVH24_032769</name>
</gene>
<organism evidence="3 4">
    <name type="scientific">Malus domestica</name>
    <name type="common">Apple</name>
    <name type="synonym">Pyrus malus</name>
    <dbReference type="NCBI Taxonomy" id="3750"/>
    <lineage>
        <taxon>Eukaryota</taxon>
        <taxon>Viridiplantae</taxon>
        <taxon>Streptophyta</taxon>
        <taxon>Embryophyta</taxon>
        <taxon>Tracheophyta</taxon>
        <taxon>Spermatophyta</taxon>
        <taxon>Magnoliopsida</taxon>
        <taxon>eudicotyledons</taxon>
        <taxon>Gunneridae</taxon>
        <taxon>Pentapetalae</taxon>
        <taxon>rosids</taxon>
        <taxon>fabids</taxon>
        <taxon>Rosales</taxon>
        <taxon>Rosaceae</taxon>
        <taxon>Amygdaloideae</taxon>
        <taxon>Maleae</taxon>
        <taxon>Malus</taxon>
    </lineage>
</organism>
<dbReference type="AlphaFoldDB" id="A0A498IQQ9"/>
<proteinExistence type="predicted"/>
<sequence>MQVGGCEPNAASYRMMVLKVLTAMLASRHCPRLDTFECLVTGLLKCGQINDACFVLEEMEKRNMQFHLEAWEALVMGACGEDIVAGDVATDLDSAH</sequence>
<evidence type="ECO:0000256" key="2">
    <source>
        <dbReference type="PROSITE-ProRule" id="PRU00708"/>
    </source>
</evidence>
<dbReference type="EMBL" id="RDQH01000337">
    <property type="protein sequence ID" value="RXH84485.1"/>
    <property type="molecule type" value="Genomic_DNA"/>
</dbReference>
<keyword evidence="4" id="KW-1185">Reference proteome</keyword>
<name>A0A498IQQ9_MALDO</name>
<feature type="repeat" description="PPR" evidence="2">
    <location>
        <begin position="32"/>
        <end position="66"/>
    </location>
</feature>
<evidence type="ECO:0000313" key="4">
    <source>
        <dbReference type="Proteomes" id="UP000290289"/>
    </source>
</evidence>